<dbReference type="PANTHER" id="PTHR48024:SF56">
    <property type="entry name" value="HETEROGENEOUS NUCLEAR RIBONUCLEOPROTEIN A0"/>
    <property type="match status" value="1"/>
</dbReference>
<proteinExistence type="predicted"/>
<dbReference type="PANTHER" id="PTHR48024">
    <property type="entry name" value="GEO13361P1-RELATED"/>
    <property type="match status" value="1"/>
</dbReference>
<dbReference type="InterPro" id="IPR000504">
    <property type="entry name" value="RRM_dom"/>
</dbReference>
<dbReference type="InterPro" id="IPR012677">
    <property type="entry name" value="Nucleotide-bd_a/b_plait_sf"/>
</dbReference>
<keyword evidence="5" id="KW-1185">Reference proteome</keyword>
<dbReference type="Pfam" id="PF00076">
    <property type="entry name" value="RRM_1"/>
    <property type="match status" value="1"/>
</dbReference>
<comment type="caution">
    <text evidence="4">The sequence shown here is derived from an EMBL/GenBank/DDBJ whole genome shotgun (WGS) entry which is preliminary data.</text>
</comment>
<gene>
    <name evidence="4" type="ORF">LIER_24708</name>
</gene>
<evidence type="ECO:0000256" key="1">
    <source>
        <dbReference type="ARBA" id="ARBA00022884"/>
    </source>
</evidence>
<sequence>MNYHSSTDLIIVKATSDVEFPIKKRDVEFTYFVGNLAWRTNNNQTFGEAFAPFRKVVNSKIICDRDTGKSRGFGFVTFTNEKSLKDAIWKMDGSLRLTLPVTVQGVVMGAVGVVKVEMVVAGDLRYSKYHWSLGGAQDAWVVLVY</sequence>
<dbReference type="InterPro" id="IPR035979">
    <property type="entry name" value="RBD_domain_sf"/>
</dbReference>
<name>A0AAV3R822_LITER</name>
<evidence type="ECO:0000259" key="3">
    <source>
        <dbReference type="PROSITE" id="PS50102"/>
    </source>
</evidence>
<organism evidence="4 5">
    <name type="scientific">Lithospermum erythrorhizon</name>
    <name type="common">Purple gromwell</name>
    <name type="synonym">Lithospermum officinale var. erythrorhizon</name>
    <dbReference type="NCBI Taxonomy" id="34254"/>
    <lineage>
        <taxon>Eukaryota</taxon>
        <taxon>Viridiplantae</taxon>
        <taxon>Streptophyta</taxon>
        <taxon>Embryophyta</taxon>
        <taxon>Tracheophyta</taxon>
        <taxon>Spermatophyta</taxon>
        <taxon>Magnoliopsida</taxon>
        <taxon>eudicotyledons</taxon>
        <taxon>Gunneridae</taxon>
        <taxon>Pentapetalae</taxon>
        <taxon>asterids</taxon>
        <taxon>lamiids</taxon>
        <taxon>Boraginales</taxon>
        <taxon>Boraginaceae</taxon>
        <taxon>Boraginoideae</taxon>
        <taxon>Lithospermeae</taxon>
        <taxon>Lithospermum</taxon>
    </lineage>
</organism>
<dbReference type="Proteomes" id="UP001454036">
    <property type="component" value="Unassembled WGS sequence"/>
</dbReference>
<keyword evidence="1 2" id="KW-0694">RNA-binding</keyword>
<dbReference type="EMBL" id="BAABME010007252">
    <property type="protein sequence ID" value="GAA0170457.1"/>
    <property type="molecule type" value="Genomic_DNA"/>
</dbReference>
<dbReference type="Gene3D" id="3.30.70.330">
    <property type="match status" value="1"/>
</dbReference>
<dbReference type="InterPro" id="IPR050886">
    <property type="entry name" value="RNA-binding_reg"/>
</dbReference>
<dbReference type="PROSITE" id="PS50102">
    <property type="entry name" value="RRM"/>
    <property type="match status" value="1"/>
</dbReference>
<dbReference type="GO" id="GO:0003723">
    <property type="term" value="F:RNA binding"/>
    <property type="evidence" value="ECO:0007669"/>
    <property type="project" value="UniProtKB-UniRule"/>
</dbReference>
<evidence type="ECO:0000313" key="4">
    <source>
        <dbReference type="EMBL" id="GAA0170457.1"/>
    </source>
</evidence>
<dbReference type="SUPFAM" id="SSF54928">
    <property type="entry name" value="RNA-binding domain, RBD"/>
    <property type="match status" value="1"/>
</dbReference>
<evidence type="ECO:0000313" key="5">
    <source>
        <dbReference type="Proteomes" id="UP001454036"/>
    </source>
</evidence>
<dbReference type="SMART" id="SM00360">
    <property type="entry name" value="RRM"/>
    <property type="match status" value="1"/>
</dbReference>
<dbReference type="AlphaFoldDB" id="A0AAV3R822"/>
<dbReference type="GO" id="GO:1990428">
    <property type="term" value="P:miRNA transport"/>
    <property type="evidence" value="ECO:0007669"/>
    <property type="project" value="TreeGrafter"/>
</dbReference>
<feature type="domain" description="RRM" evidence="3">
    <location>
        <begin position="29"/>
        <end position="104"/>
    </location>
</feature>
<evidence type="ECO:0000256" key="2">
    <source>
        <dbReference type="PROSITE-ProRule" id="PRU00176"/>
    </source>
</evidence>
<protein>
    <recommendedName>
        <fullName evidence="3">RRM domain-containing protein</fullName>
    </recommendedName>
</protein>
<accession>A0AAV3R822</accession>
<reference evidence="4 5" key="1">
    <citation type="submission" date="2024-01" db="EMBL/GenBank/DDBJ databases">
        <title>The complete chloroplast genome sequence of Lithospermum erythrorhizon: insights into the phylogenetic relationship among Boraginaceae species and the maternal lineages of purple gromwells.</title>
        <authorList>
            <person name="Okada T."/>
            <person name="Watanabe K."/>
        </authorList>
    </citation>
    <scope>NUCLEOTIDE SEQUENCE [LARGE SCALE GENOMIC DNA]</scope>
</reference>